<dbReference type="Proteomes" id="UP001201217">
    <property type="component" value="Unassembled WGS sequence"/>
</dbReference>
<dbReference type="PROSITE" id="PS50994">
    <property type="entry name" value="INTEGRASE"/>
    <property type="match status" value="1"/>
</dbReference>
<feature type="coiled-coil region" evidence="1">
    <location>
        <begin position="47"/>
        <end position="74"/>
    </location>
</feature>
<evidence type="ECO:0000313" key="4">
    <source>
        <dbReference type="Proteomes" id="UP001201217"/>
    </source>
</evidence>
<dbReference type="InterPro" id="IPR050900">
    <property type="entry name" value="Transposase_IS3/IS150/IS904"/>
</dbReference>
<dbReference type="SUPFAM" id="SSF46689">
    <property type="entry name" value="Homeodomain-like"/>
    <property type="match status" value="1"/>
</dbReference>
<dbReference type="InterPro" id="IPR012337">
    <property type="entry name" value="RNaseH-like_sf"/>
</dbReference>
<feature type="domain" description="Integrase catalytic" evidence="2">
    <location>
        <begin position="206"/>
        <end position="369"/>
    </location>
</feature>
<dbReference type="NCBIfam" id="NF033516">
    <property type="entry name" value="transpos_IS3"/>
    <property type="match status" value="1"/>
</dbReference>
<name>A0ABS9EAW8_9HYPH</name>
<keyword evidence="4" id="KW-1185">Reference proteome</keyword>
<gene>
    <name evidence="3" type="ORF">L1I42_16150</name>
</gene>
<dbReference type="InterPro" id="IPR025948">
    <property type="entry name" value="HTH-like_dom"/>
</dbReference>
<dbReference type="RefSeq" id="WP_236115781.1">
    <property type="nucleotide sequence ID" value="NZ_JAKGTI010000007.1"/>
</dbReference>
<dbReference type="InterPro" id="IPR009057">
    <property type="entry name" value="Homeodomain-like_sf"/>
</dbReference>
<dbReference type="Gene3D" id="3.30.420.10">
    <property type="entry name" value="Ribonuclease H-like superfamily/Ribonuclease H"/>
    <property type="match status" value="1"/>
</dbReference>
<dbReference type="Gene3D" id="1.10.10.60">
    <property type="entry name" value="Homeodomain-like"/>
    <property type="match status" value="1"/>
</dbReference>
<dbReference type="SUPFAM" id="SSF53098">
    <property type="entry name" value="Ribonuclease H-like"/>
    <property type="match status" value="1"/>
</dbReference>
<evidence type="ECO:0000259" key="2">
    <source>
        <dbReference type="PROSITE" id="PS50994"/>
    </source>
</evidence>
<sequence>AVKLALTSGLPREAVAADLGIGKSTLGKWITQYRQDQKGASEPSGDTDDLQRELARLRRENKILREEREILKKGNGLLREPKVMRYRFIDAEKAHHQVNRLCSMLAVSRSGYYAWSSRPASKREREDMVLLAHIRAEFESSHYSYGRPRMVEELKDKGWAVSHTRIGRLMRENGIQAIRSRRKRYQRRGLVPSFGYAPNLLEQDFTAERPNEKWVVDLSYIATIRGWIYLAVVMDLYSRRIVGWHMSDRMKQDLALQALKMAIALRRPEPGLIHHSDRGSQYVATDYQMTLKQHGILPSMSGKGNCYDNAVVEAFFKTLKAELVWRVKFESREQAERTINEYIMNFYNRKRRHSTLGNISPMAYEKLAA</sequence>
<comment type="caution">
    <text evidence="3">The sequence shown here is derived from an EMBL/GenBank/DDBJ whole genome shotgun (WGS) entry which is preliminary data.</text>
</comment>
<dbReference type="InterPro" id="IPR001584">
    <property type="entry name" value="Integrase_cat-core"/>
</dbReference>
<dbReference type="Pfam" id="PF00665">
    <property type="entry name" value="rve"/>
    <property type="match status" value="1"/>
</dbReference>
<keyword evidence="1" id="KW-0175">Coiled coil</keyword>
<dbReference type="Pfam" id="PF01527">
    <property type="entry name" value="HTH_Tnp_1"/>
    <property type="match status" value="1"/>
</dbReference>
<dbReference type="PANTHER" id="PTHR46889:SF4">
    <property type="entry name" value="TRANSPOSASE INSO FOR INSERTION SEQUENCE ELEMENT IS911B-RELATED"/>
    <property type="match status" value="1"/>
</dbReference>
<dbReference type="InterPro" id="IPR036397">
    <property type="entry name" value="RNaseH_sf"/>
</dbReference>
<proteinExistence type="predicted"/>
<dbReference type="PANTHER" id="PTHR46889">
    <property type="entry name" value="TRANSPOSASE INSF FOR INSERTION SEQUENCE IS3B-RELATED"/>
    <property type="match status" value="1"/>
</dbReference>
<dbReference type="InterPro" id="IPR002514">
    <property type="entry name" value="Transposase_8"/>
</dbReference>
<feature type="non-terminal residue" evidence="3">
    <location>
        <position position="1"/>
    </location>
</feature>
<evidence type="ECO:0000256" key="1">
    <source>
        <dbReference type="SAM" id="Coils"/>
    </source>
</evidence>
<dbReference type="EMBL" id="JAKGTI010000007">
    <property type="protein sequence ID" value="MCF4100030.1"/>
    <property type="molecule type" value="Genomic_DNA"/>
</dbReference>
<dbReference type="InterPro" id="IPR048020">
    <property type="entry name" value="Transpos_IS3"/>
</dbReference>
<dbReference type="Pfam" id="PF13333">
    <property type="entry name" value="rve_2"/>
    <property type="match status" value="1"/>
</dbReference>
<accession>A0ABS9EAW8</accession>
<evidence type="ECO:0000313" key="3">
    <source>
        <dbReference type="EMBL" id="MCF4100030.1"/>
    </source>
</evidence>
<protein>
    <submittedName>
        <fullName evidence="3">IS3 family transposase</fullName>
    </submittedName>
</protein>
<organism evidence="3 4">
    <name type="scientific">Maritalea mediterranea</name>
    <dbReference type="NCBI Taxonomy" id="2909667"/>
    <lineage>
        <taxon>Bacteria</taxon>
        <taxon>Pseudomonadati</taxon>
        <taxon>Pseudomonadota</taxon>
        <taxon>Alphaproteobacteria</taxon>
        <taxon>Hyphomicrobiales</taxon>
        <taxon>Devosiaceae</taxon>
        <taxon>Maritalea</taxon>
    </lineage>
</organism>
<reference evidence="3 4" key="1">
    <citation type="submission" date="2022-01" db="EMBL/GenBank/DDBJ databases">
        <title>Maritalea mediterranea sp. nov., isolated from marine plastic residues from the Malva-rosa beach (Valencia, Spain).</title>
        <authorList>
            <person name="Vidal-Verdu A."/>
            <person name="Molina-Menor E."/>
            <person name="Pascual J."/>
            <person name="Pereto J."/>
            <person name="Porcar M."/>
        </authorList>
    </citation>
    <scope>NUCLEOTIDE SEQUENCE [LARGE SCALE GENOMIC DNA]</scope>
    <source>
        <strain evidence="3 4">P4.10X</strain>
    </source>
</reference>
<dbReference type="Pfam" id="PF13276">
    <property type="entry name" value="HTH_21"/>
    <property type="match status" value="1"/>
</dbReference>